<name>A0A9P1GSI4_9DINO</name>
<dbReference type="SMART" id="SM00316">
    <property type="entry name" value="S1"/>
    <property type="match status" value="2"/>
</dbReference>
<dbReference type="Proteomes" id="UP001152797">
    <property type="component" value="Unassembled WGS sequence"/>
</dbReference>
<gene>
    <name evidence="2" type="ORF">C1SCF055_LOCUS44459</name>
</gene>
<dbReference type="OrthoDB" id="412781at2759"/>
<comment type="caution">
    <text evidence="2">The sequence shown here is derived from an EMBL/GenBank/DDBJ whole genome shotgun (WGS) entry which is preliminary data.</text>
</comment>
<dbReference type="AlphaFoldDB" id="A0A9P1GSI4"/>
<evidence type="ECO:0000259" key="1">
    <source>
        <dbReference type="PROSITE" id="PS50126"/>
    </source>
</evidence>
<evidence type="ECO:0000313" key="2">
    <source>
        <dbReference type="EMBL" id="CAI4020006.1"/>
    </source>
</evidence>
<dbReference type="InterPro" id="IPR012340">
    <property type="entry name" value="NA-bd_OB-fold"/>
</dbReference>
<dbReference type="PANTHER" id="PTHR10724">
    <property type="entry name" value="30S RIBOSOMAL PROTEIN S1"/>
    <property type="match status" value="1"/>
</dbReference>
<reference evidence="2" key="1">
    <citation type="submission" date="2022-10" db="EMBL/GenBank/DDBJ databases">
        <authorList>
            <person name="Chen Y."/>
            <person name="Dougan E. K."/>
            <person name="Chan C."/>
            <person name="Rhodes N."/>
            <person name="Thang M."/>
        </authorList>
    </citation>
    <scope>NUCLEOTIDE SEQUENCE</scope>
</reference>
<dbReference type="Gene3D" id="2.40.50.140">
    <property type="entry name" value="Nucleic acid-binding proteins"/>
    <property type="match status" value="2"/>
</dbReference>
<dbReference type="InterPro" id="IPR050437">
    <property type="entry name" value="Ribos_protein_bS1-like"/>
</dbReference>
<dbReference type="PROSITE" id="PS50126">
    <property type="entry name" value="S1"/>
    <property type="match status" value="2"/>
</dbReference>
<protein>
    <submittedName>
        <fullName evidence="4">S1 motif domain-containing protein</fullName>
    </submittedName>
</protein>
<dbReference type="GO" id="GO:0003735">
    <property type="term" value="F:structural constituent of ribosome"/>
    <property type="evidence" value="ECO:0007669"/>
    <property type="project" value="TreeGrafter"/>
</dbReference>
<feature type="domain" description="S1 motif" evidence="1">
    <location>
        <begin position="82"/>
        <end position="162"/>
    </location>
</feature>
<sequence>MLPLASFPVQLALAPTKMGSVSNGSRGHDQVKRNDIGSALTAGLVATVGQWLKRRGRCHASLQESVARPRRRRKRLRDLKVGQELRGTVKAMLASHALVDVGAEFDAVLHASKMARGNKRPGDVVSEGMEIRVWVSGMRSEGYGTAEGSTWKIDAKLEVTMLDPKELSADVSEFIALPSDALLAAQVSRIEDYGIFLLVSPPSGGAPVQGFVHVSEMKEGFVNHPEDEVEMGQELTVRLLRVDRKFGRLRLSMKLPEVEGY</sequence>
<dbReference type="CDD" id="cd00164">
    <property type="entry name" value="S1_like"/>
    <property type="match status" value="1"/>
</dbReference>
<accession>A0A9P1GSI4</accession>
<evidence type="ECO:0000313" key="5">
    <source>
        <dbReference type="Proteomes" id="UP001152797"/>
    </source>
</evidence>
<dbReference type="EMBL" id="CAMXCT020006784">
    <property type="protein sequence ID" value="CAL1173381.1"/>
    <property type="molecule type" value="Genomic_DNA"/>
</dbReference>
<feature type="domain" description="S1 motif" evidence="1">
    <location>
        <begin position="180"/>
        <end position="254"/>
    </location>
</feature>
<keyword evidence="5" id="KW-1185">Reference proteome</keyword>
<evidence type="ECO:0000313" key="4">
    <source>
        <dbReference type="EMBL" id="CAL4807318.1"/>
    </source>
</evidence>
<dbReference type="GO" id="GO:0003729">
    <property type="term" value="F:mRNA binding"/>
    <property type="evidence" value="ECO:0007669"/>
    <property type="project" value="TreeGrafter"/>
</dbReference>
<organism evidence="2">
    <name type="scientific">Cladocopium goreaui</name>
    <dbReference type="NCBI Taxonomy" id="2562237"/>
    <lineage>
        <taxon>Eukaryota</taxon>
        <taxon>Sar</taxon>
        <taxon>Alveolata</taxon>
        <taxon>Dinophyceae</taxon>
        <taxon>Suessiales</taxon>
        <taxon>Symbiodiniaceae</taxon>
        <taxon>Cladocopium</taxon>
    </lineage>
</organism>
<dbReference type="InterPro" id="IPR003029">
    <property type="entry name" value="S1_domain"/>
</dbReference>
<dbReference type="EMBL" id="CAMXCT010006784">
    <property type="protein sequence ID" value="CAI4020006.1"/>
    <property type="molecule type" value="Genomic_DNA"/>
</dbReference>
<reference evidence="3" key="2">
    <citation type="submission" date="2024-04" db="EMBL/GenBank/DDBJ databases">
        <authorList>
            <person name="Chen Y."/>
            <person name="Shah S."/>
            <person name="Dougan E. K."/>
            <person name="Thang M."/>
            <person name="Chan C."/>
        </authorList>
    </citation>
    <scope>NUCLEOTIDE SEQUENCE [LARGE SCALE GENOMIC DNA]</scope>
</reference>
<dbReference type="EMBL" id="CAMXCT030006784">
    <property type="protein sequence ID" value="CAL4807318.1"/>
    <property type="molecule type" value="Genomic_DNA"/>
</dbReference>
<dbReference type="GO" id="GO:0006412">
    <property type="term" value="P:translation"/>
    <property type="evidence" value="ECO:0007669"/>
    <property type="project" value="TreeGrafter"/>
</dbReference>
<dbReference type="SUPFAM" id="SSF50249">
    <property type="entry name" value="Nucleic acid-binding proteins"/>
    <property type="match status" value="2"/>
</dbReference>
<evidence type="ECO:0000313" key="3">
    <source>
        <dbReference type="EMBL" id="CAL1173381.1"/>
    </source>
</evidence>
<dbReference type="Pfam" id="PF00575">
    <property type="entry name" value="S1"/>
    <property type="match status" value="2"/>
</dbReference>
<proteinExistence type="predicted"/>